<name>A0A8C4RWJ1_ERPCA</name>
<evidence type="ECO:0000256" key="3">
    <source>
        <dbReference type="ARBA" id="ARBA00022606"/>
    </source>
</evidence>
<dbReference type="PROSITE" id="PS50262">
    <property type="entry name" value="G_PROTEIN_RECEP_F1_2"/>
    <property type="match status" value="1"/>
</dbReference>
<sequence length="311" mass="35564">MDNLSYASAFKLTAFDNLGNNKYAYFSVTLTAYTLIVILNISIITIIITERSLHVPMYIILCNLFFSALIGSTSFYIKLMIDLLADNHVVPRFLCFMQIFFIYVYMMAEFTILTLMAYDRYTAIYTPLQYNTIMTSKRLSTLIIFAWVYPVCMMSIAVLLSARLPLCGNQIDKSYCNNWEVVKLSCVDSTANNAYGSAVFGLFIIPVAFIIYSYVKIIIVCWNSPSSHKHKALQTCLPHLITLVLYLSSLLFEITVSRLNLKNVQNSLSTIASLEYLIIPPLLNPVIYGMILPEIRKKKRFRNSIIQPLFR</sequence>
<dbReference type="PANTHER" id="PTHR26451">
    <property type="entry name" value="G_PROTEIN_RECEP_F1_2 DOMAIN-CONTAINING PROTEIN"/>
    <property type="match status" value="1"/>
</dbReference>
<keyword evidence="9" id="KW-1015">Disulfide bond</keyword>
<dbReference type="Ensembl" id="ENSECRT00000008009.1">
    <property type="protein sequence ID" value="ENSECRP00000007884.1"/>
    <property type="gene ID" value="ENSECRG00000005259.1"/>
</dbReference>
<comment type="similarity">
    <text evidence="13">Belongs to the G-protein coupled receptor 1 family.</text>
</comment>
<evidence type="ECO:0000313" key="16">
    <source>
        <dbReference type="Ensembl" id="ENSECRP00000007884.1"/>
    </source>
</evidence>
<dbReference type="InterPro" id="IPR017452">
    <property type="entry name" value="GPCR_Rhodpsn_7TM"/>
</dbReference>
<dbReference type="SUPFAM" id="SSF81321">
    <property type="entry name" value="Family A G protein-coupled receptor-like"/>
    <property type="match status" value="1"/>
</dbReference>
<reference evidence="16" key="3">
    <citation type="submission" date="2025-09" db="UniProtKB">
        <authorList>
            <consortium name="Ensembl"/>
        </authorList>
    </citation>
    <scope>IDENTIFICATION</scope>
</reference>
<dbReference type="GO" id="GO:0005886">
    <property type="term" value="C:plasma membrane"/>
    <property type="evidence" value="ECO:0007669"/>
    <property type="project" value="UniProtKB-SubCell"/>
</dbReference>
<evidence type="ECO:0000256" key="13">
    <source>
        <dbReference type="RuleBase" id="RU000688"/>
    </source>
</evidence>
<dbReference type="AlphaFoldDB" id="A0A8C4RWJ1"/>
<comment type="subcellular location">
    <subcellularLocation>
        <location evidence="1 14">Cell membrane</location>
        <topology evidence="1 14">Multi-pass membrane protein</topology>
    </subcellularLocation>
</comment>
<keyword evidence="8 14" id="KW-0472">Membrane</keyword>
<dbReference type="PANTHER" id="PTHR26451:SF847">
    <property type="entry name" value="ODORANT RECEPTOR-RELATED"/>
    <property type="match status" value="1"/>
</dbReference>
<dbReference type="Gene3D" id="1.20.1070.10">
    <property type="entry name" value="Rhodopsin 7-helix transmembrane proteins"/>
    <property type="match status" value="1"/>
</dbReference>
<evidence type="ECO:0000256" key="5">
    <source>
        <dbReference type="ARBA" id="ARBA00022725"/>
    </source>
</evidence>
<evidence type="ECO:0000256" key="12">
    <source>
        <dbReference type="ARBA" id="ARBA00023224"/>
    </source>
</evidence>
<evidence type="ECO:0000256" key="8">
    <source>
        <dbReference type="ARBA" id="ARBA00023136"/>
    </source>
</evidence>
<evidence type="ECO:0000259" key="15">
    <source>
        <dbReference type="PROSITE" id="PS50262"/>
    </source>
</evidence>
<dbReference type="GeneTree" id="ENSGT01030000234640"/>
<keyword evidence="5 14" id="KW-0552">Olfaction</keyword>
<accession>A0A8C4RWJ1</accession>
<evidence type="ECO:0000256" key="9">
    <source>
        <dbReference type="ARBA" id="ARBA00023157"/>
    </source>
</evidence>
<evidence type="ECO:0000256" key="7">
    <source>
        <dbReference type="ARBA" id="ARBA00023040"/>
    </source>
</evidence>
<evidence type="ECO:0000256" key="14">
    <source>
        <dbReference type="RuleBase" id="RU363047"/>
    </source>
</evidence>
<keyword evidence="7 13" id="KW-0297">G-protein coupled receptor</keyword>
<dbReference type="PRINTS" id="PR00237">
    <property type="entry name" value="GPCRRHODOPSN"/>
</dbReference>
<evidence type="ECO:0000256" key="11">
    <source>
        <dbReference type="ARBA" id="ARBA00023180"/>
    </source>
</evidence>
<keyword evidence="6 14" id="KW-1133">Transmembrane helix</keyword>
<reference evidence="16" key="1">
    <citation type="submission" date="2021-06" db="EMBL/GenBank/DDBJ databases">
        <authorList>
            <consortium name="Wellcome Sanger Institute Data Sharing"/>
        </authorList>
    </citation>
    <scope>NUCLEOTIDE SEQUENCE [LARGE SCALE GENOMIC DNA]</scope>
</reference>
<organism evidence="16 17">
    <name type="scientific">Erpetoichthys calabaricus</name>
    <name type="common">Rope fish</name>
    <name type="synonym">Calamoichthys calabaricus</name>
    <dbReference type="NCBI Taxonomy" id="27687"/>
    <lineage>
        <taxon>Eukaryota</taxon>
        <taxon>Metazoa</taxon>
        <taxon>Chordata</taxon>
        <taxon>Craniata</taxon>
        <taxon>Vertebrata</taxon>
        <taxon>Euteleostomi</taxon>
        <taxon>Actinopterygii</taxon>
        <taxon>Polypteriformes</taxon>
        <taxon>Polypteridae</taxon>
        <taxon>Erpetoichthys</taxon>
    </lineage>
</organism>
<keyword evidence="12 13" id="KW-0807">Transducer</keyword>
<keyword evidence="3 14" id="KW-0716">Sensory transduction</keyword>
<proteinExistence type="inferred from homology"/>
<dbReference type="Proteomes" id="UP000694620">
    <property type="component" value="Chromosome 4"/>
</dbReference>
<dbReference type="InterPro" id="IPR000276">
    <property type="entry name" value="GPCR_Rhodpsn"/>
</dbReference>
<dbReference type="InterPro" id="IPR000725">
    <property type="entry name" value="Olfact_rcpt"/>
</dbReference>
<dbReference type="PROSITE" id="PS00237">
    <property type="entry name" value="G_PROTEIN_RECEP_F1_1"/>
    <property type="match status" value="1"/>
</dbReference>
<keyword evidence="2 14" id="KW-1003">Cell membrane</keyword>
<evidence type="ECO:0000256" key="6">
    <source>
        <dbReference type="ARBA" id="ARBA00022989"/>
    </source>
</evidence>
<dbReference type="GO" id="GO:0004984">
    <property type="term" value="F:olfactory receptor activity"/>
    <property type="evidence" value="ECO:0007669"/>
    <property type="project" value="InterPro"/>
</dbReference>
<dbReference type="FunFam" id="1.20.1070.10:FF:000024">
    <property type="entry name" value="Olfactory receptor"/>
    <property type="match status" value="1"/>
</dbReference>
<dbReference type="GO" id="GO:0004930">
    <property type="term" value="F:G protein-coupled receptor activity"/>
    <property type="evidence" value="ECO:0007669"/>
    <property type="project" value="UniProtKB-KW"/>
</dbReference>
<keyword evidence="11" id="KW-0325">Glycoprotein</keyword>
<dbReference type="GO" id="GO:0005549">
    <property type="term" value="F:odorant binding"/>
    <property type="evidence" value="ECO:0007669"/>
    <property type="project" value="TreeGrafter"/>
</dbReference>
<feature type="transmembrane region" description="Helical" evidence="14">
    <location>
        <begin position="139"/>
        <end position="160"/>
    </location>
</feature>
<evidence type="ECO:0000256" key="1">
    <source>
        <dbReference type="ARBA" id="ARBA00004651"/>
    </source>
</evidence>
<feature type="transmembrane region" description="Helical" evidence="14">
    <location>
        <begin position="55"/>
        <end position="77"/>
    </location>
</feature>
<dbReference type="Pfam" id="PF13853">
    <property type="entry name" value="7tm_4"/>
    <property type="match status" value="1"/>
</dbReference>
<feature type="domain" description="G-protein coupled receptors family 1 profile" evidence="15">
    <location>
        <begin position="39"/>
        <end position="288"/>
    </location>
</feature>
<keyword evidence="17" id="KW-1185">Reference proteome</keyword>
<feature type="transmembrane region" description="Helical" evidence="14">
    <location>
        <begin position="194"/>
        <end position="215"/>
    </location>
</feature>
<feature type="transmembrane region" description="Helical" evidence="14">
    <location>
        <begin position="23"/>
        <end position="48"/>
    </location>
</feature>
<feature type="transmembrane region" description="Helical" evidence="14">
    <location>
        <begin position="276"/>
        <end position="295"/>
    </location>
</feature>
<evidence type="ECO:0000313" key="17">
    <source>
        <dbReference type="Proteomes" id="UP000694620"/>
    </source>
</evidence>
<feature type="transmembrane region" description="Helical" evidence="14">
    <location>
        <begin position="97"/>
        <end position="118"/>
    </location>
</feature>
<keyword evidence="4 13" id="KW-0812">Transmembrane</keyword>
<evidence type="ECO:0000256" key="2">
    <source>
        <dbReference type="ARBA" id="ARBA00022475"/>
    </source>
</evidence>
<dbReference type="PRINTS" id="PR00245">
    <property type="entry name" value="OLFACTORYR"/>
</dbReference>
<evidence type="ECO:0000256" key="10">
    <source>
        <dbReference type="ARBA" id="ARBA00023170"/>
    </source>
</evidence>
<protein>
    <recommendedName>
        <fullName evidence="14">Olfactory receptor</fullName>
    </recommendedName>
</protein>
<keyword evidence="10 13" id="KW-0675">Receptor</keyword>
<feature type="transmembrane region" description="Helical" evidence="14">
    <location>
        <begin position="236"/>
        <end position="256"/>
    </location>
</feature>
<reference evidence="16" key="2">
    <citation type="submission" date="2025-08" db="UniProtKB">
        <authorList>
            <consortium name="Ensembl"/>
        </authorList>
    </citation>
    <scope>IDENTIFICATION</scope>
</reference>
<dbReference type="InterPro" id="IPR052921">
    <property type="entry name" value="GPCR1_Superfamily_Member"/>
</dbReference>
<evidence type="ECO:0000256" key="4">
    <source>
        <dbReference type="ARBA" id="ARBA00022692"/>
    </source>
</evidence>